<feature type="transmembrane region" description="Helical" evidence="6">
    <location>
        <begin position="239"/>
        <end position="260"/>
    </location>
</feature>
<evidence type="ECO:0000313" key="8">
    <source>
        <dbReference type="EMBL" id="MCP2312828.1"/>
    </source>
</evidence>
<dbReference type="EMBL" id="JAMZDX010000006">
    <property type="protein sequence ID" value="MCP2312828.1"/>
    <property type="molecule type" value="Genomic_DNA"/>
</dbReference>
<feature type="transmembrane region" description="Helical" evidence="6">
    <location>
        <begin position="205"/>
        <end position="233"/>
    </location>
</feature>
<dbReference type="PROSITE" id="PS50850">
    <property type="entry name" value="MFS"/>
    <property type="match status" value="1"/>
</dbReference>
<evidence type="ECO:0000256" key="6">
    <source>
        <dbReference type="SAM" id="Phobius"/>
    </source>
</evidence>
<proteinExistence type="predicted"/>
<feature type="transmembrane region" description="Helical" evidence="6">
    <location>
        <begin position="133"/>
        <end position="152"/>
    </location>
</feature>
<evidence type="ECO:0000259" key="7">
    <source>
        <dbReference type="PROSITE" id="PS50850"/>
    </source>
</evidence>
<organism evidence="8 9">
    <name type="scientific">Kitasatospora paracochleata</name>
    <dbReference type="NCBI Taxonomy" id="58354"/>
    <lineage>
        <taxon>Bacteria</taxon>
        <taxon>Bacillati</taxon>
        <taxon>Actinomycetota</taxon>
        <taxon>Actinomycetes</taxon>
        <taxon>Kitasatosporales</taxon>
        <taxon>Streptomycetaceae</taxon>
        <taxon>Kitasatospora</taxon>
    </lineage>
</organism>
<dbReference type="InterPro" id="IPR050189">
    <property type="entry name" value="MFS_Efflux_Transporters"/>
</dbReference>
<dbReference type="RefSeq" id="WP_253802250.1">
    <property type="nucleotide sequence ID" value="NZ_BAAAUB010000052.1"/>
</dbReference>
<name>A0ABT1J606_9ACTN</name>
<keyword evidence="3 6" id="KW-0812">Transmembrane</keyword>
<feature type="transmembrane region" description="Helical" evidence="6">
    <location>
        <begin position="360"/>
        <end position="378"/>
    </location>
</feature>
<evidence type="ECO:0000256" key="2">
    <source>
        <dbReference type="ARBA" id="ARBA00022475"/>
    </source>
</evidence>
<dbReference type="InterPro" id="IPR011701">
    <property type="entry name" value="MFS"/>
</dbReference>
<dbReference type="InterPro" id="IPR020846">
    <property type="entry name" value="MFS_dom"/>
</dbReference>
<feature type="transmembrane region" description="Helical" evidence="6">
    <location>
        <begin position="319"/>
        <end position="340"/>
    </location>
</feature>
<sequence length="402" mass="40167">MNPRNPTPALLALALGYFSLGTISLAVVGLNAPIGKSLEVAPASVGLLVTVFALTFAVGAPTAPALLRRMDRKKVLLLGLALLTVGGALSAVAPDYTTMTLTRVIGAIGAAIFGPASSAAGAAIVGPERRHRALATVFAGMTAASVLGVPLASFLGSTLSWRPALLGVSVLSALALVLVAVLVPDLPAGEPPTAQAYRAALRTPGALPTVTTTLLFMAAQFTVYAVAGAYLAARFDASAGMVSGTLMAFGVVGVLGNALAPRISEKLGGTRTITVSLTGLGVALALLVVTPKAAVAGLLLFAVWAFFSQMYQAPQQARLIAILPAHPALILALNASALYLGMSLGSLIGSTFLPSVGATLMPALALLLLLAAAGAHVLSGRGTKAPAAPAPAEQPVPAPSNS</sequence>
<dbReference type="Gene3D" id="1.20.1250.20">
    <property type="entry name" value="MFS general substrate transporter like domains"/>
    <property type="match status" value="1"/>
</dbReference>
<feature type="transmembrane region" description="Helical" evidence="6">
    <location>
        <begin position="164"/>
        <end position="184"/>
    </location>
</feature>
<dbReference type="CDD" id="cd17324">
    <property type="entry name" value="MFS_NepI_like"/>
    <property type="match status" value="1"/>
</dbReference>
<keyword evidence="9" id="KW-1185">Reference proteome</keyword>
<evidence type="ECO:0000256" key="3">
    <source>
        <dbReference type="ARBA" id="ARBA00022692"/>
    </source>
</evidence>
<feature type="domain" description="Major facilitator superfamily (MFS) profile" evidence="7">
    <location>
        <begin position="9"/>
        <end position="383"/>
    </location>
</feature>
<feature type="transmembrane region" description="Helical" evidence="6">
    <location>
        <begin position="272"/>
        <end position="289"/>
    </location>
</feature>
<accession>A0ABT1J606</accession>
<feature type="transmembrane region" description="Helical" evidence="6">
    <location>
        <begin position="75"/>
        <end position="93"/>
    </location>
</feature>
<feature type="transmembrane region" description="Helical" evidence="6">
    <location>
        <begin position="295"/>
        <end position="312"/>
    </location>
</feature>
<feature type="transmembrane region" description="Helical" evidence="6">
    <location>
        <begin position="41"/>
        <end position="63"/>
    </location>
</feature>
<gene>
    <name evidence="8" type="ORF">FHR36_006009</name>
</gene>
<keyword evidence="2" id="KW-1003">Cell membrane</keyword>
<keyword evidence="5 6" id="KW-0472">Membrane</keyword>
<evidence type="ECO:0000256" key="4">
    <source>
        <dbReference type="ARBA" id="ARBA00022989"/>
    </source>
</evidence>
<protein>
    <submittedName>
        <fullName evidence="8">DHA1 family inner membrane transport protein</fullName>
    </submittedName>
</protein>
<evidence type="ECO:0000313" key="9">
    <source>
        <dbReference type="Proteomes" id="UP001206483"/>
    </source>
</evidence>
<comment type="caution">
    <text evidence="8">The sequence shown here is derived from an EMBL/GenBank/DDBJ whole genome shotgun (WGS) entry which is preliminary data.</text>
</comment>
<dbReference type="PANTHER" id="PTHR43124">
    <property type="entry name" value="PURINE EFFLUX PUMP PBUE"/>
    <property type="match status" value="1"/>
</dbReference>
<dbReference type="SUPFAM" id="SSF103473">
    <property type="entry name" value="MFS general substrate transporter"/>
    <property type="match status" value="1"/>
</dbReference>
<feature type="transmembrane region" description="Helical" evidence="6">
    <location>
        <begin position="105"/>
        <end position="126"/>
    </location>
</feature>
<dbReference type="PANTHER" id="PTHR43124:SF10">
    <property type="entry name" value="PURINE EFFLUX PUMP PBUE"/>
    <property type="match status" value="1"/>
</dbReference>
<evidence type="ECO:0000256" key="5">
    <source>
        <dbReference type="ARBA" id="ARBA00023136"/>
    </source>
</evidence>
<keyword evidence="4 6" id="KW-1133">Transmembrane helix</keyword>
<evidence type="ECO:0000256" key="1">
    <source>
        <dbReference type="ARBA" id="ARBA00004651"/>
    </source>
</evidence>
<dbReference type="InterPro" id="IPR036259">
    <property type="entry name" value="MFS_trans_sf"/>
</dbReference>
<dbReference type="Pfam" id="PF07690">
    <property type="entry name" value="MFS_1"/>
    <property type="match status" value="1"/>
</dbReference>
<dbReference type="Proteomes" id="UP001206483">
    <property type="component" value="Unassembled WGS sequence"/>
</dbReference>
<comment type="subcellular location">
    <subcellularLocation>
        <location evidence="1">Cell membrane</location>
        <topology evidence="1">Multi-pass membrane protein</topology>
    </subcellularLocation>
</comment>
<reference evidence="8 9" key="1">
    <citation type="submission" date="2022-06" db="EMBL/GenBank/DDBJ databases">
        <title>Sequencing the genomes of 1000 actinobacteria strains.</title>
        <authorList>
            <person name="Klenk H.-P."/>
        </authorList>
    </citation>
    <scope>NUCLEOTIDE SEQUENCE [LARGE SCALE GENOMIC DNA]</scope>
    <source>
        <strain evidence="8 9">DSM 41656</strain>
    </source>
</reference>